<evidence type="ECO:0000313" key="11">
    <source>
        <dbReference type="Proteomes" id="UP001345827"/>
    </source>
</evidence>
<dbReference type="AlphaFoldDB" id="A0AAV9QLE5"/>
<evidence type="ECO:0000256" key="1">
    <source>
        <dbReference type="ARBA" id="ARBA00004141"/>
    </source>
</evidence>
<dbReference type="NCBIfam" id="TIGR00879">
    <property type="entry name" value="SP"/>
    <property type="match status" value="1"/>
</dbReference>
<feature type="transmembrane region" description="Helical" evidence="8">
    <location>
        <begin position="380"/>
        <end position="407"/>
    </location>
</feature>
<feature type="transmembrane region" description="Helical" evidence="8">
    <location>
        <begin position="194"/>
        <end position="217"/>
    </location>
</feature>
<keyword evidence="6 8" id="KW-0472">Membrane</keyword>
<sequence>MADAINYHVVNTDNKWKILRTHWRYSWWAIWVSFGTIMQGFDNVANSEIISMIAFTKQFGVENESDPGTYFIPSRWLGGWQGAMQAGSAIGAFAAGYLMDRIGRKKSILIACSISCIGVGVQYAAHEWQVYLAGKFVNGLAIGIWFTLAPTWIGENARPECRGLFLCLYNSTIVFGQALVAFVAQGAVKIDGPWSYRIIILLQMMFPAIGFAGYLFFAESPYWLIQQDRMEDARKQLIKLYTTKHADFVDFELGRLHDEARFAAELKAAANLGGPAIWQVWRGGNRIRTFTAVFISAGQQLMGASFVLGYLTYFLQLIHVKNAFSVSAGLFVVMLCSTTTAFPLIEIFGRRKILIVPCFMLVFILLLIGIMGCISNTSAAGYVITTCIFLWGAVYQFSLGATGFAVASEIATLPLRAQTQGYIVATDAFFGWLIGFVVPYMINPRPDGANMGGKVGFVFFGLGSLVAIALYFIVPDTRGLSFDELDWLYSEKVSPRKFQEVIKSRIESGDQTLEVRVGEKTISTHINQIEATETKSVAVAEQKETV</sequence>
<dbReference type="GO" id="GO:0016020">
    <property type="term" value="C:membrane"/>
    <property type="evidence" value="ECO:0007669"/>
    <property type="project" value="UniProtKB-SubCell"/>
</dbReference>
<comment type="subcellular location">
    <subcellularLocation>
        <location evidence="1">Membrane</location>
        <topology evidence="1">Multi-pass membrane protein</topology>
    </subcellularLocation>
</comment>
<dbReference type="InterPro" id="IPR005829">
    <property type="entry name" value="Sugar_transporter_CS"/>
</dbReference>
<dbReference type="FunFam" id="1.20.1250.20:FF:000078">
    <property type="entry name" value="MFS maltose transporter, putative"/>
    <property type="match status" value="1"/>
</dbReference>
<feature type="transmembrane region" description="Helical" evidence="8">
    <location>
        <begin position="131"/>
        <end position="153"/>
    </location>
</feature>
<evidence type="ECO:0000259" key="9">
    <source>
        <dbReference type="PROSITE" id="PS50850"/>
    </source>
</evidence>
<feature type="transmembrane region" description="Helical" evidence="8">
    <location>
        <begin position="290"/>
        <end position="311"/>
    </location>
</feature>
<feature type="domain" description="Major facilitator superfamily (MFS) profile" evidence="9">
    <location>
        <begin position="28"/>
        <end position="478"/>
    </location>
</feature>
<dbReference type="PANTHER" id="PTHR48022">
    <property type="entry name" value="PLASTIDIC GLUCOSE TRANSPORTER 4"/>
    <property type="match status" value="1"/>
</dbReference>
<comment type="caution">
    <text evidence="10">The sequence shown here is derived from an EMBL/GenBank/DDBJ whole genome shotgun (WGS) entry which is preliminary data.</text>
</comment>
<dbReference type="GO" id="GO:0005351">
    <property type="term" value="F:carbohydrate:proton symporter activity"/>
    <property type="evidence" value="ECO:0007669"/>
    <property type="project" value="TreeGrafter"/>
</dbReference>
<feature type="transmembrane region" description="Helical" evidence="8">
    <location>
        <begin position="354"/>
        <end position="374"/>
    </location>
</feature>
<dbReference type="Pfam" id="PF00083">
    <property type="entry name" value="Sugar_tr"/>
    <property type="match status" value="1"/>
</dbReference>
<organism evidence="10 11">
    <name type="scientific">Vermiconidia calcicola</name>
    <dbReference type="NCBI Taxonomy" id="1690605"/>
    <lineage>
        <taxon>Eukaryota</taxon>
        <taxon>Fungi</taxon>
        <taxon>Dikarya</taxon>
        <taxon>Ascomycota</taxon>
        <taxon>Pezizomycotina</taxon>
        <taxon>Dothideomycetes</taxon>
        <taxon>Dothideomycetidae</taxon>
        <taxon>Mycosphaerellales</taxon>
        <taxon>Extremaceae</taxon>
        <taxon>Vermiconidia</taxon>
    </lineage>
</organism>
<evidence type="ECO:0000313" key="10">
    <source>
        <dbReference type="EMBL" id="KAK5545468.1"/>
    </source>
</evidence>
<keyword evidence="4 8" id="KW-0812">Transmembrane</keyword>
<proteinExistence type="inferred from homology"/>
<dbReference type="Gene3D" id="1.20.1250.20">
    <property type="entry name" value="MFS general substrate transporter like domains"/>
    <property type="match status" value="1"/>
</dbReference>
<feature type="transmembrane region" description="Helical" evidence="8">
    <location>
        <begin position="108"/>
        <end position="125"/>
    </location>
</feature>
<dbReference type="Proteomes" id="UP001345827">
    <property type="component" value="Unassembled WGS sequence"/>
</dbReference>
<reference evidence="10 11" key="1">
    <citation type="submission" date="2023-06" db="EMBL/GenBank/DDBJ databases">
        <title>Black Yeasts Isolated from many extreme environments.</title>
        <authorList>
            <person name="Coleine C."/>
            <person name="Stajich J.E."/>
            <person name="Selbmann L."/>
        </authorList>
    </citation>
    <scope>NUCLEOTIDE SEQUENCE [LARGE SCALE GENOMIC DNA]</scope>
    <source>
        <strain evidence="10 11">CCFEE 5887</strain>
    </source>
</reference>
<dbReference type="InterPro" id="IPR003663">
    <property type="entry name" value="Sugar/inositol_transpt"/>
</dbReference>
<feature type="transmembrane region" description="Helical" evidence="8">
    <location>
        <begin position="165"/>
        <end position="188"/>
    </location>
</feature>
<feature type="transmembrane region" description="Helical" evidence="8">
    <location>
        <begin position="454"/>
        <end position="474"/>
    </location>
</feature>
<gene>
    <name evidence="10" type="ORF">LTR25_000475</name>
</gene>
<keyword evidence="11" id="KW-1185">Reference proteome</keyword>
<dbReference type="InterPro" id="IPR020846">
    <property type="entry name" value="MFS_dom"/>
</dbReference>
<dbReference type="SUPFAM" id="SSF103473">
    <property type="entry name" value="MFS general substrate transporter"/>
    <property type="match status" value="1"/>
</dbReference>
<dbReference type="PROSITE" id="PS50850">
    <property type="entry name" value="MFS"/>
    <property type="match status" value="1"/>
</dbReference>
<comment type="similarity">
    <text evidence="2 7">Belongs to the major facilitator superfamily. Sugar transporter (TC 2.A.1.1) family.</text>
</comment>
<dbReference type="InterPro" id="IPR036259">
    <property type="entry name" value="MFS_trans_sf"/>
</dbReference>
<name>A0AAV9QLE5_9PEZI</name>
<keyword evidence="3 7" id="KW-0813">Transport</keyword>
<feature type="transmembrane region" description="Helical" evidence="8">
    <location>
        <begin position="419"/>
        <end position="442"/>
    </location>
</feature>
<evidence type="ECO:0000256" key="2">
    <source>
        <dbReference type="ARBA" id="ARBA00010992"/>
    </source>
</evidence>
<accession>A0AAV9QLE5</accession>
<dbReference type="InterPro" id="IPR050360">
    <property type="entry name" value="MFS_Sugar_Transporters"/>
</dbReference>
<evidence type="ECO:0000256" key="6">
    <source>
        <dbReference type="ARBA" id="ARBA00023136"/>
    </source>
</evidence>
<dbReference type="PANTHER" id="PTHR48022:SF15">
    <property type="entry name" value="ALPHA-GLUCOSIDE TRANSPORTER, PUTATIVE (AFU_ORTHOLOGUE AFUA_5G00500)-RELATED"/>
    <property type="match status" value="1"/>
</dbReference>
<dbReference type="InterPro" id="IPR005828">
    <property type="entry name" value="MFS_sugar_transport-like"/>
</dbReference>
<protein>
    <recommendedName>
        <fullName evidence="9">Major facilitator superfamily (MFS) profile domain-containing protein</fullName>
    </recommendedName>
</protein>
<evidence type="ECO:0000256" key="3">
    <source>
        <dbReference type="ARBA" id="ARBA00022448"/>
    </source>
</evidence>
<feature type="transmembrane region" description="Helical" evidence="8">
    <location>
        <begin position="323"/>
        <end position="342"/>
    </location>
</feature>
<evidence type="ECO:0000256" key="4">
    <source>
        <dbReference type="ARBA" id="ARBA00022692"/>
    </source>
</evidence>
<dbReference type="PROSITE" id="PS00216">
    <property type="entry name" value="SUGAR_TRANSPORT_1"/>
    <property type="match status" value="1"/>
</dbReference>
<evidence type="ECO:0000256" key="7">
    <source>
        <dbReference type="RuleBase" id="RU003346"/>
    </source>
</evidence>
<keyword evidence="5 8" id="KW-1133">Transmembrane helix</keyword>
<dbReference type="EMBL" id="JAXLQG010000001">
    <property type="protein sequence ID" value="KAK5545468.1"/>
    <property type="molecule type" value="Genomic_DNA"/>
</dbReference>
<evidence type="ECO:0000256" key="8">
    <source>
        <dbReference type="SAM" id="Phobius"/>
    </source>
</evidence>
<evidence type="ECO:0000256" key="5">
    <source>
        <dbReference type="ARBA" id="ARBA00022989"/>
    </source>
</evidence>